<gene>
    <name evidence="6" type="ORF">DVW87_13545</name>
</gene>
<dbReference type="PROSITE" id="PS50111">
    <property type="entry name" value="CHEMOTAXIS_TRANSDUC_2"/>
    <property type="match status" value="1"/>
</dbReference>
<reference evidence="6 7" key="1">
    <citation type="submission" date="2018-07" db="EMBL/GenBank/DDBJ databases">
        <title>a novel species of Sphingomonas isolated from the rhizosphere soil of Araceae plant.</title>
        <authorList>
            <person name="Zhiyong W."/>
            <person name="Qinglan Z."/>
            <person name="Zhiwei F."/>
            <person name="Ding X."/>
            <person name="Gejiao W."/>
            <person name="Shixue Z."/>
        </authorList>
    </citation>
    <scope>NUCLEOTIDE SEQUENCE [LARGE SCALE GENOMIC DNA]</scope>
    <source>
        <strain evidence="6 7">WZY 27</strain>
    </source>
</reference>
<sequence length="610" mass="67220">MQRIAAIDRSPEAADRTSDRELLRAWAAVERSHLLAEFAPDGTLRWANERFHAALGFAPGELAGVTHDSLLDRAEAGASDQAGLWARLADGAIHVGHRRYRTRGGHLLWLGETYSPVLDDDGRCSRILLLAADIGAEVAKTAIDAARLTALDRSQAVAEFGLDGTILGANDNFLTILGYDRGEIVGHHHRIFCTGEDAASAAYHRFWAKLGAGDYDAGVYKRRTRDGRDVWLQATYNPVFDADGRPVRIVKIATDITEARLRHADFEARSNAINRSQAVIEFALDGTILHANENFLTATGYTLAEVVGRHHRLFCDPEHAESAAYADFWRRLGGGAFEAGVFRRVAKDGSDVWLQATYNPILDPEGRPLRIVKLATDITRSQERDAENGSRNRAVDRSQAVAEFDLNGTILEVNENFQATFGYDRHELVGQSHRVLCDAEHARSPDYAAFWQRLGRGEFDAGRYRRVGRNGREIWIQATYNPILDPEGKPRKIVKIASDVTRQVRLEQEAQQRLEESERLHDILERRKLALQETVGELDTIVGTIAGIAAQTNLLALNATIEAARAGDAGRGFAVVAGEVKKLAADTRAATDRATAMIDSRREGGLALVA</sequence>
<keyword evidence="7" id="KW-1185">Reference proteome</keyword>
<dbReference type="SMART" id="SM00091">
    <property type="entry name" value="PAS"/>
    <property type="match status" value="3"/>
</dbReference>
<feature type="domain" description="PAS" evidence="4">
    <location>
        <begin position="285"/>
        <end position="318"/>
    </location>
</feature>
<dbReference type="Gene3D" id="3.30.450.20">
    <property type="entry name" value="PAS domain"/>
    <property type="match status" value="4"/>
</dbReference>
<feature type="domain" description="PAC" evidence="5">
    <location>
        <begin position="213"/>
        <end position="268"/>
    </location>
</feature>
<dbReference type="InterPro" id="IPR050903">
    <property type="entry name" value="Bact_Chemotaxis_MeTrfase"/>
</dbReference>
<feature type="domain" description="PAS" evidence="4">
    <location>
        <begin position="163"/>
        <end position="186"/>
    </location>
</feature>
<dbReference type="NCBIfam" id="TIGR00229">
    <property type="entry name" value="sensory_box"/>
    <property type="match status" value="3"/>
</dbReference>
<evidence type="ECO:0000256" key="2">
    <source>
        <dbReference type="SAM" id="Coils"/>
    </source>
</evidence>
<dbReference type="PRINTS" id="PR00260">
    <property type="entry name" value="CHEMTRNSDUCR"/>
</dbReference>
<protein>
    <submittedName>
        <fullName evidence="6">PAS domain S-box protein</fullName>
    </submittedName>
</protein>
<dbReference type="Pfam" id="PF08447">
    <property type="entry name" value="PAS_3"/>
    <property type="match status" value="3"/>
</dbReference>
<evidence type="ECO:0000259" key="3">
    <source>
        <dbReference type="PROSITE" id="PS50111"/>
    </source>
</evidence>
<dbReference type="Proteomes" id="UP000253918">
    <property type="component" value="Unassembled WGS sequence"/>
</dbReference>
<feature type="domain" description="PAC" evidence="5">
    <location>
        <begin position="460"/>
        <end position="512"/>
    </location>
</feature>
<dbReference type="OrthoDB" id="9765776at2"/>
<dbReference type="AlphaFoldDB" id="A0A369VSV0"/>
<dbReference type="InterPro" id="IPR004090">
    <property type="entry name" value="Chemotax_Me-accpt_rcpt"/>
</dbReference>
<evidence type="ECO:0000259" key="5">
    <source>
        <dbReference type="PROSITE" id="PS50113"/>
    </source>
</evidence>
<dbReference type="InterPro" id="IPR035965">
    <property type="entry name" value="PAS-like_dom_sf"/>
</dbReference>
<dbReference type="EMBL" id="QQNB01000003">
    <property type="protein sequence ID" value="RDE04617.1"/>
    <property type="molecule type" value="Genomic_DNA"/>
</dbReference>
<dbReference type="GO" id="GO:0016020">
    <property type="term" value="C:membrane"/>
    <property type="evidence" value="ECO:0007669"/>
    <property type="project" value="InterPro"/>
</dbReference>
<proteinExistence type="predicted"/>
<dbReference type="InterPro" id="IPR004089">
    <property type="entry name" value="MCPsignal_dom"/>
</dbReference>
<name>A0A369VSV0_9SPHN</name>
<dbReference type="PROSITE" id="PS50112">
    <property type="entry name" value="PAS"/>
    <property type="match status" value="3"/>
</dbReference>
<feature type="domain" description="Methyl-accepting transducer" evidence="3">
    <location>
        <begin position="531"/>
        <end position="610"/>
    </location>
</feature>
<feature type="domain" description="PAS" evidence="4">
    <location>
        <begin position="405"/>
        <end position="432"/>
    </location>
</feature>
<dbReference type="CDD" id="cd00130">
    <property type="entry name" value="PAS"/>
    <property type="match status" value="4"/>
</dbReference>
<evidence type="ECO:0000313" key="7">
    <source>
        <dbReference type="Proteomes" id="UP000253918"/>
    </source>
</evidence>
<dbReference type="SUPFAM" id="SSF58104">
    <property type="entry name" value="Methyl-accepting chemotaxis protein (MCP) signaling domain"/>
    <property type="match status" value="1"/>
</dbReference>
<dbReference type="PANTHER" id="PTHR24422:SF10">
    <property type="entry name" value="CHEMOTAXIS PROTEIN METHYLTRANSFERASE 2"/>
    <property type="match status" value="1"/>
</dbReference>
<dbReference type="PROSITE" id="PS50113">
    <property type="entry name" value="PAC"/>
    <property type="match status" value="3"/>
</dbReference>
<dbReference type="Gene3D" id="6.10.250.3200">
    <property type="match status" value="1"/>
</dbReference>
<dbReference type="GO" id="GO:0006935">
    <property type="term" value="P:chemotaxis"/>
    <property type="evidence" value="ECO:0007669"/>
    <property type="project" value="InterPro"/>
</dbReference>
<dbReference type="RefSeq" id="WP_114688353.1">
    <property type="nucleotide sequence ID" value="NZ_QQNB01000003.1"/>
</dbReference>
<dbReference type="GO" id="GO:0007165">
    <property type="term" value="P:signal transduction"/>
    <property type="evidence" value="ECO:0007669"/>
    <property type="project" value="UniProtKB-KW"/>
</dbReference>
<dbReference type="InterPro" id="IPR000700">
    <property type="entry name" value="PAS-assoc_C"/>
</dbReference>
<dbReference type="Pfam" id="PF08448">
    <property type="entry name" value="PAS_4"/>
    <property type="match status" value="1"/>
</dbReference>
<dbReference type="InterPro" id="IPR013656">
    <property type="entry name" value="PAS_4"/>
</dbReference>
<dbReference type="InterPro" id="IPR001610">
    <property type="entry name" value="PAC"/>
</dbReference>
<keyword evidence="2" id="KW-0175">Coiled coil</keyword>
<comment type="caution">
    <text evidence="6">The sequence shown here is derived from an EMBL/GenBank/DDBJ whole genome shotgun (WGS) entry which is preliminary data.</text>
</comment>
<evidence type="ECO:0000259" key="4">
    <source>
        <dbReference type="PROSITE" id="PS50112"/>
    </source>
</evidence>
<dbReference type="PANTHER" id="PTHR24422">
    <property type="entry name" value="CHEMOTAXIS PROTEIN METHYLTRANSFERASE"/>
    <property type="match status" value="1"/>
</dbReference>
<dbReference type="Pfam" id="PF00015">
    <property type="entry name" value="MCPsignal"/>
    <property type="match status" value="1"/>
</dbReference>
<evidence type="ECO:0000313" key="6">
    <source>
        <dbReference type="EMBL" id="RDE04617.1"/>
    </source>
</evidence>
<dbReference type="InterPro" id="IPR013655">
    <property type="entry name" value="PAS_fold_3"/>
</dbReference>
<feature type="domain" description="PAC" evidence="5">
    <location>
        <begin position="335"/>
        <end position="390"/>
    </location>
</feature>
<dbReference type="SUPFAM" id="SSF55785">
    <property type="entry name" value="PYP-like sensor domain (PAS domain)"/>
    <property type="match status" value="4"/>
</dbReference>
<evidence type="ECO:0000256" key="1">
    <source>
        <dbReference type="PROSITE-ProRule" id="PRU00284"/>
    </source>
</evidence>
<dbReference type="SMART" id="SM00086">
    <property type="entry name" value="PAC"/>
    <property type="match status" value="4"/>
</dbReference>
<feature type="coiled-coil region" evidence="2">
    <location>
        <begin position="507"/>
        <end position="534"/>
    </location>
</feature>
<dbReference type="InterPro" id="IPR000014">
    <property type="entry name" value="PAS"/>
</dbReference>
<dbReference type="GO" id="GO:0004888">
    <property type="term" value="F:transmembrane signaling receptor activity"/>
    <property type="evidence" value="ECO:0007669"/>
    <property type="project" value="InterPro"/>
</dbReference>
<accession>A0A369VSV0</accession>
<keyword evidence="1" id="KW-0807">Transducer</keyword>
<organism evidence="6 7">
    <name type="scientific">Sphingomonas aracearum</name>
    <dbReference type="NCBI Taxonomy" id="2283317"/>
    <lineage>
        <taxon>Bacteria</taxon>
        <taxon>Pseudomonadati</taxon>
        <taxon>Pseudomonadota</taxon>
        <taxon>Alphaproteobacteria</taxon>
        <taxon>Sphingomonadales</taxon>
        <taxon>Sphingomonadaceae</taxon>
        <taxon>Sphingomonas</taxon>
    </lineage>
</organism>